<gene>
    <name evidence="2" type="ORF">PHJA_000090900</name>
</gene>
<organism evidence="2 3">
    <name type="scientific">Phtheirospermum japonicum</name>
    <dbReference type="NCBI Taxonomy" id="374723"/>
    <lineage>
        <taxon>Eukaryota</taxon>
        <taxon>Viridiplantae</taxon>
        <taxon>Streptophyta</taxon>
        <taxon>Embryophyta</taxon>
        <taxon>Tracheophyta</taxon>
        <taxon>Spermatophyta</taxon>
        <taxon>Magnoliopsida</taxon>
        <taxon>eudicotyledons</taxon>
        <taxon>Gunneridae</taxon>
        <taxon>Pentapetalae</taxon>
        <taxon>asterids</taxon>
        <taxon>lamiids</taxon>
        <taxon>Lamiales</taxon>
        <taxon>Orobanchaceae</taxon>
        <taxon>Orobanchaceae incertae sedis</taxon>
        <taxon>Phtheirospermum</taxon>
    </lineage>
</organism>
<protein>
    <submittedName>
        <fullName evidence="2">Uncharacterized protein</fullName>
    </submittedName>
</protein>
<dbReference type="AlphaFoldDB" id="A0A830B4L5"/>
<sequence length="172" mass="18297">MSIALERGNSAGGDHRIEPPGFAYRNMACASSIYNPPELSAVDRRFSAVQQPALEDQRGSLSSSSTSSIGENSDNSTSGAGGDGEEVQSECKGGPLDSLEVLEEVLPVNFCQKLCKIRHGYGTDTRMRVSNTPKYVSLIFLEMASNNQTQLEISKVNSTTCGGPVEFVAEAG</sequence>
<feature type="compositionally biased region" description="Low complexity" evidence="1">
    <location>
        <begin position="60"/>
        <end position="76"/>
    </location>
</feature>
<evidence type="ECO:0000313" key="2">
    <source>
        <dbReference type="EMBL" id="GFP79474.1"/>
    </source>
</evidence>
<evidence type="ECO:0000256" key="1">
    <source>
        <dbReference type="SAM" id="MobiDB-lite"/>
    </source>
</evidence>
<evidence type="ECO:0000313" key="3">
    <source>
        <dbReference type="Proteomes" id="UP000653305"/>
    </source>
</evidence>
<proteinExistence type="predicted"/>
<name>A0A830B4L5_9LAMI</name>
<dbReference type="EMBL" id="BMAC01000009">
    <property type="protein sequence ID" value="GFP79474.1"/>
    <property type="molecule type" value="Genomic_DNA"/>
</dbReference>
<keyword evidence="3" id="KW-1185">Reference proteome</keyword>
<comment type="caution">
    <text evidence="2">The sequence shown here is derived from an EMBL/GenBank/DDBJ whole genome shotgun (WGS) entry which is preliminary data.</text>
</comment>
<reference evidence="2" key="1">
    <citation type="submission" date="2020-07" db="EMBL/GenBank/DDBJ databases">
        <title>Ethylene signaling mediates host invasion by parasitic plants.</title>
        <authorList>
            <person name="Yoshida S."/>
        </authorList>
    </citation>
    <scope>NUCLEOTIDE SEQUENCE</scope>
    <source>
        <strain evidence="2">Okayama</strain>
    </source>
</reference>
<feature type="region of interest" description="Disordered" evidence="1">
    <location>
        <begin position="45"/>
        <end position="93"/>
    </location>
</feature>
<dbReference type="Proteomes" id="UP000653305">
    <property type="component" value="Unassembled WGS sequence"/>
</dbReference>
<accession>A0A830B4L5</accession>